<keyword evidence="11" id="KW-1185">Reference proteome</keyword>
<feature type="domain" description="Flagellar basal-body/hook protein C-terminal" evidence="7">
    <location>
        <begin position="350"/>
        <end position="393"/>
    </location>
</feature>
<dbReference type="AlphaFoldDB" id="A0A1W6LAJ6"/>
<dbReference type="PANTHER" id="PTHR30435:SF1">
    <property type="entry name" value="FLAGELLAR HOOK PROTEIN FLGE"/>
    <property type="match status" value="1"/>
</dbReference>
<feature type="domain" description="Flagellar hook protein FlgE D2" evidence="8">
    <location>
        <begin position="154"/>
        <end position="276"/>
    </location>
</feature>
<accession>A0A1W6LAJ6</accession>
<feature type="domain" description="Flagellar hook protein FlgE/F/G-like D1" evidence="9">
    <location>
        <begin position="77"/>
        <end position="133"/>
    </location>
</feature>
<dbReference type="Pfam" id="PF22692">
    <property type="entry name" value="LlgE_F_G_D1"/>
    <property type="match status" value="1"/>
</dbReference>
<dbReference type="GO" id="GO:0071978">
    <property type="term" value="P:bacterial-type flagellum-dependent swarming motility"/>
    <property type="evidence" value="ECO:0007669"/>
    <property type="project" value="TreeGrafter"/>
</dbReference>
<dbReference type="Pfam" id="PF07559">
    <property type="entry name" value="FlgE_D2"/>
    <property type="match status" value="1"/>
</dbReference>
<dbReference type="GO" id="GO:0009425">
    <property type="term" value="C:bacterial-type flagellum basal body"/>
    <property type="evidence" value="ECO:0007669"/>
    <property type="project" value="UniProtKB-SubCell"/>
</dbReference>
<name>A0A1W6LAJ6_9BURK</name>
<comment type="similarity">
    <text evidence="2 5">Belongs to the flagella basal body rod proteins family.</text>
</comment>
<dbReference type="SUPFAM" id="SSF117143">
    <property type="entry name" value="Flagellar hook protein flgE"/>
    <property type="match status" value="1"/>
</dbReference>
<dbReference type="InterPro" id="IPR037058">
    <property type="entry name" value="Falgellar_hook_FlgE_sf"/>
</dbReference>
<proteinExistence type="inferred from homology"/>
<dbReference type="Pfam" id="PF00460">
    <property type="entry name" value="Flg_bb_rod"/>
    <property type="match status" value="1"/>
</dbReference>
<dbReference type="STRING" id="946333.A4W93_15900"/>
<sequence length="395" mass="40519">MSFDIALSGINSVNAQLDTISNNIANSGTYGFKSSRVNFTSTYAGTQSTGSEVGSLTQSISAGGSVLTTGRGMDASIQGRGFFTSRDSAGNTLYHRVGIFSKDKEGYIIDSLGRRAQGFAAIPGSTALGPMGDLQVPTGQIAAQASTQMKYTGNLSSDWTTPTVAVFDPAEPRSFNGSMVSVVYDSLGAQHSVTQYFVKTGTNQVTVHYTMDGAAVPGTSTLNFGTDGKLSTPAAPVAVALPTPAGAAPFAVTMDYAGSTSYSGEATTSANSANGYASGTLIDVEINDEGQVVAKYSNNEKQVVGTLALATFPDEGALIAVSGTSWTTSNASGTPLYFAPGSGMAGTLTSGAVEQSNVDITAELVGLMSAQRNYQANAKVISTENQMVQALMQAV</sequence>
<dbReference type="RefSeq" id="WP_085751551.1">
    <property type="nucleotide sequence ID" value="NZ_BSPR01000004.1"/>
</dbReference>
<dbReference type="OrthoDB" id="8578401at2"/>
<dbReference type="InterPro" id="IPR053967">
    <property type="entry name" value="LlgE_F_G-like_D1"/>
</dbReference>
<protein>
    <recommendedName>
        <fullName evidence="3 5">Flagellar hook protein FlgE</fullName>
    </recommendedName>
</protein>
<comment type="function">
    <text evidence="5">A flexible structure which links the flagellar filament to the drive apparatus in the basal body.</text>
</comment>
<comment type="subcellular location">
    <subcellularLocation>
        <location evidence="1 5">Bacterial flagellum basal body</location>
    </subcellularLocation>
</comment>
<keyword evidence="10" id="KW-0969">Cilium</keyword>
<evidence type="ECO:0000259" key="8">
    <source>
        <dbReference type="Pfam" id="PF07559"/>
    </source>
</evidence>
<dbReference type="GO" id="GO:0005829">
    <property type="term" value="C:cytosol"/>
    <property type="evidence" value="ECO:0007669"/>
    <property type="project" value="TreeGrafter"/>
</dbReference>
<dbReference type="PANTHER" id="PTHR30435">
    <property type="entry name" value="FLAGELLAR PROTEIN"/>
    <property type="match status" value="1"/>
</dbReference>
<evidence type="ECO:0000313" key="10">
    <source>
        <dbReference type="EMBL" id="ARN21263.1"/>
    </source>
</evidence>
<dbReference type="NCBIfam" id="TIGR03506">
    <property type="entry name" value="FlgEFG_subfam"/>
    <property type="match status" value="1"/>
</dbReference>
<dbReference type="InterPro" id="IPR037925">
    <property type="entry name" value="FlgE/F/G-like"/>
</dbReference>
<dbReference type="GO" id="GO:0009424">
    <property type="term" value="C:bacterial-type flagellum hook"/>
    <property type="evidence" value="ECO:0007669"/>
    <property type="project" value="TreeGrafter"/>
</dbReference>
<feature type="domain" description="Flagellar basal body rod protein N-terminal" evidence="6">
    <location>
        <begin position="4"/>
        <end position="33"/>
    </location>
</feature>
<evidence type="ECO:0000259" key="6">
    <source>
        <dbReference type="Pfam" id="PF00460"/>
    </source>
</evidence>
<evidence type="ECO:0000259" key="7">
    <source>
        <dbReference type="Pfam" id="PF06429"/>
    </source>
</evidence>
<dbReference type="KEGG" id="rgu:A4W93_15900"/>
<evidence type="ECO:0000256" key="5">
    <source>
        <dbReference type="RuleBase" id="RU362116"/>
    </source>
</evidence>
<dbReference type="InterPro" id="IPR001444">
    <property type="entry name" value="Flag_bb_rod_N"/>
</dbReference>
<dbReference type="InterPro" id="IPR020013">
    <property type="entry name" value="Flagellar_FlgE/F/G"/>
</dbReference>
<evidence type="ECO:0000313" key="11">
    <source>
        <dbReference type="Proteomes" id="UP000193427"/>
    </source>
</evidence>
<dbReference type="InterPro" id="IPR011491">
    <property type="entry name" value="FlgE_D2"/>
</dbReference>
<evidence type="ECO:0000256" key="1">
    <source>
        <dbReference type="ARBA" id="ARBA00004117"/>
    </source>
</evidence>
<evidence type="ECO:0000259" key="9">
    <source>
        <dbReference type="Pfam" id="PF22692"/>
    </source>
</evidence>
<organism evidence="10 11">
    <name type="scientific">Piscinibacter gummiphilus</name>
    <dbReference type="NCBI Taxonomy" id="946333"/>
    <lineage>
        <taxon>Bacteria</taxon>
        <taxon>Pseudomonadati</taxon>
        <taxon>Pseudomonadota</taxon>
        <taxon>Betaproteobacteria</taxon>
        <taxon>Burkholderiales</taxon>
        <taxon>Sphaerotilaceae</taxon>
        <taxon>Piscinibacter</taxon>
    </lineage>
</organism>
<keyword evidence="10" id="KW-0966">Cell projection</keyword>
<evidence type="ECO:0000256" key="2">
    <source>
        <dbReference type="ARBA" id="ARBA00009677"/>
    </source>
</evidence>
<evidence type="ECO:0000256" key="4">
    <source>
        <dbReference type="ARBA" id="ARBA00023143"/>
    </source>
</evidence>
<dbReference type="Pfam" id="PF06429">
    <property type="entry name" value="Flg_bbr_C"/>
    <property type="match status" value="1"/>
</dbReference>
<dbReference type="EMBL" id="CP015118">
    <property type="protein sequence ID" value="ARN21263.1"/>
    <property type="molecule type" value="Genomic_DNA"/>
</dbReference>
<keyword evidence="10" id="KW-0282">Flagellum</keyword>
<gene>
    <name evidence="10" type="ORF">A4W93_15900</name>
</gene>
<dbReference type="Gene3D" id="2.60.98.20">
    <property type="entry name" value="Flagellar hook protein FlgE"/>
    <property type="match status" value="1"/>
</dbReference>
<reference evidence="10 11" key="1">
    <citation type="submission" date="2016-04" db="EMBL/GenBank/DDBJ databases">
        <title>Complete genome sequence of natural rubber-degrading, novel Gram-negative bacterium, Rhizobacter gummiphilus strain NS21.</title>
        <authorList>
            <person name="Tabata M."/>
            <person name="Kasai D."/>
            <person name="Fukuda M."/>
        </authorList>
    </citation>
    <scope>NUCLEOTIDE SEQUENCE [LARGE SCALE GENOMIC DNA]</scope>
    <source>
        <strain evidence="10 11">NS21</strain>
    </source>
</reference>
<keyword evidence="4 5" id="KW-0975">Bacterial flagellum</keyword>
<dbReference type="InterPro" id="IPR010930">
    <property type="entry name" value="Flg_bb/hook_C_dom"/>
</dbReference>
<dbReference type="Proteomes" id="UP000193427">
    <property type="component" value="Chromosome"/>
</dbReference>
<evidence type="ECO:0000256" key="3">
    <source>
        <dbReference type="ARBA" id="ARBA00019015"/>
    </source>
</evidence>